<dbReference type="EnsemblFungi" id="MAPG_08319T0">
    <property type="protein sequence ID" value="MAPG_08319T0"/>
    <property type="gene ID" value="MAPG_08319"/>
</dbReference>
<keyword evidence="3" id="KW-0813">Transport</keyword>
<dbReference type="STRING" id="644358.A0A0C4E719"/>
<accession>A0A0C4E719</accession>
<reference evidence="9" key="3">
    <citation type="submission" date="2011-03" db="EMBL/GenBank/DDBJ databases">
        <title>Annotation of Magnaporthe poae ATCC 64411.</title>
        <authorList>
            <person name="Ma L.-J."/>
            <person name="Dead R."/>
            <person name="Young S.K."/>
            <person name="Zeng Q."/>
            <person name="Gargeya S."/>
            <person name="Fitzgerald M."/>
            <person name="Haas B."/>
            <person name="Abouelleil A."/>
            <person name="Alvarado L."/>
            <person name="Arachchi H.M."/>
            <person name="Berlin A."/>
            <person name="Brown A."/>
            <person name="Chapman S.B."/>
            <person name="Chen Z."/>
            <person name="Dunbar C."/>
            <person name="Freedman E."/>
            <person name="Gearin G."/>
            <person name="Gellesch M."/>
            <person name="Goldberg J."/>
            <person name="Griggs A."/>
            <person name="Gujja S."/>
            <person name="Heiman D."/>
            <person name="Howarth C."/>
            <person name="Larson L."/>
            <person name="Lui A."/>
            <person name="MacDonald P.J.P."/>
            <person name="Mehta T."/>
            <person name="Montmayeur A."/>
            <person name="Murphy C."/>
            <person name="Neiman D."/>
            <person name="Pearson M."/>
            <person name="Priest M."/>
            <person name="Roberts A."/>
            <person name="Saif S."/>
            <person name="Shea T."/>
            <person name="Shenoy N."/>
            <person name="Sisk P."/>
            <person name="Stolte C."/>
            <person name="Sykes S."/>
            <person name="Yandava C."/>
            <person name="Wortman J."/>
            <person name="Nusbaum C."/>
            <person name="Birren B."/>
        </authorList>
    </citation>
    <scope>NUCLEOTIDE SEQUENCE</scope>
    <source>
        <strain evidence="9">ATCC 64411</strain>
    </source>
</reference>
<proteinExistence type="inferred from homology"/>
<keyword evidence="9" id="KW-0547">Nucleotide-binding</keyword>
<dbReference type="GO" id="GO:0005524">
    <property type="term" value="F:ATP binding"/>
    <property type="evidence" value="ECO:0007669"/>
    <property type="project" value="UniProtKB-KW"/>
</dbReference>
<keyword evidence="4 7" id="KW-0812">Transmembrane</keyword>
<organism evidence="10 11">
    <name type="scientific">Magnaporthiopsis poae (strain ATCC 64411 / 73-15)</name>
    <name type="common">Kentucky bluegrass fungus</name>
    <name type="synonym">Magnaporthe poae</name>
    <dbReference type="NCBI Taxonomy" id="644358"/>
    <lineage>
        <taxon>Eukaryota</taxon>
        <taxon>Fungi</taxon>
        <taxon>Dikarya</taxon>
        <taxon>Ascomycota</taxon>
        <taxon>Pezizomycotina</taxon>
        <taxon>Sordariomycetes</taxon>
        <taxon>Sordariomycetidae</taxon>
        <taxon>Magnaporthales</taxon>
        <taxon>Magnaporthaceae</taxon>
        <taxon>Magnaporthiopsis</taxon>
    </lineage>
</organism>
<reference evidence="11" key="2">
    <citation type="submission" date="2010-05" db="EMBL/GenBank/DDBJ databases">
        <title>The genome sequence of Magnaporthe poae strain ATCC 64411.</title>
        <authorList>
            <person name="Ma L.-J."/>
            <person name="Dead R."/>
            <person name="Young S."/>
            <person name="Zeng Q."/>
            <person name="Koehrsen M."/>
            <person name="Alvarado L."/>
            <person name="Berlin A."/>
            <person name="Chapman S.B."/>
            <person name="Chen Z."/>
            <person name="Freedman E."/>
            <person name="Gellesch M."/>
            <person name="Goldberg J."/>
            <person name="Griggs A."/>
            <person name="Gujja S."/>
            <person name="Heilman E.R."/>
            <person name="Heiman D."/>
            <person name="Hepburn T."/>
            <person name="Howarth C."/>
            <person name="Jen D."/>
            <person name="Larson L."/>
            <person name="Mehta T."/>
            <person name="Neiman D."/>
            <person name="Pearson M."/>
            <person name="Roberts A."/>
            <person name="Saif S."/>
            <person name="Shea T."/>
            <person name="Shenoy N."/>
            <person name="Sisk P."/>
            <person name="Stolte C."/>
            <person name="Sykes S."/>
            <person name="Walk T."/>
            <person name="White J."/>
            <person name="Yandava C."/>
            <person name="Haas B."/>
            <person name="Nusbaum C."/>
            <person name="Birren B."/>
        </authorList>
    </citation>
    <scope>NUCLEOTIDE SEQUENCE [LARGE SCALE GENOMIC DNA]</scope>
    <source>
        <strain evidence="11">ATCC 64411 / 73-15</strain>
    </source>
</reference>
<keyword evidence="11" id="KW-1185">Reference proteome</keyword>
<dbReference type="EMBL" id="GL876972">
    <property type="protein sequence ID" value="KLU89347.1"/>
    <property type="molecule type" value="Genomic_DNA"/>
</dbReference>
<evidence type="ECO:0000256" key="5">
    <source>
        <dbReference type="ARBA" id="ARBA00022989"/>
    </source>
</evidence>
<evidence type="ECO:0000313" key="9">
    <source>
        <dbReference type="EMBL" id="KLU89347.1"/>
    </source>
</evidence>
<dbReference type="EMBL" id="ADBL01002006">
    <property type="status" value="NOT_ANNOTATED_CDS"/>
    <property type="molecule type" value="Genomic_DNA"/>
</dbReference>
<evidence type="ECO:0000256" key="4">
    <source>
        <dbReference type="ARBA" id="ARBA00022692"/>
    </source>
</evidence>
<feature type="transmembrane region" description="Helical" evidence="7">
    <location>
        <begin position="108"/>
        <end position="130"/>
    </location>
</feature>
<reference evidence="9" key="1">
    <citation type="submission" date="2010-05" db="EMBL/GenBank/DDBJ databases">
        <title>The Genome Sequence of Magnaporthe poae strain ATCC 64411.</title>
        <authorList>
            <consortium name="The Broad Institute Genome Sequencing Platform"/>
            <consortium name="Broad Institute Genome Sequencing Center for Infectious Disease"/>
            <person name="Ma L.-J."/>
            <person name="Dead R."/>
            <person name="Young S."/>
            <person name="Zeng Q."/>
            <person name="Koehrsen M."/>
            <person name="Alvarado L."/>
            <person name="Berlin A."/>
            <person name="Chapman S.B."/>
            <person name="Chen Z."/>
            <person name="Freedman E."/>
            <person name="Gellesch M."/>
            <person name="Goldberg J."/>
            <person name="Griggs A."/>
            <person name="Gujja S."/>
            <person name="Heilman E.R."/>
            <person name="Heiman D."/>
            <person name="Hepburn T."/>
            <person name="Howarth C."/>
            <person name="Jen D."/>
            <person name="Larson L."/>
            <person name="Mehta T."/>
            <person name="Neiman D."/>
            <person name="Pearson M."/>
            <person name="Roberts A."/>
            <person name="Saif S."/>
            <person name="Shea T."/>
            <person name="Shenoy N."/>
            <person name="Sisk P."/>
            <person name="Stolte C."/>
            <person name="Sykes S."/>
            <person name="Walk T."/>
            <person name="White J."/>
            <person name="Yandava C."/>
            <person name="Haas B."/>
            <person name="Nusbaum C."/>
            <person name="Birren B."/>
        </authorList>
    </citation>
    <scope>NUCLEOTIDE SEQUENCE</scope>
    <source>
        <strain evidence="9">ATCC 64411</strain>
    </source>
</reference>
<keyword evidence="9" id="KW-0067">ATP-binding</keyword>
<dbReference type="eggNOG" id="KOG0061">
    <property type="taxonomic scope" value="Eukaryota"/>
</dbReference>
<sequence length="253" mass="28571">MYTALAIMMGTVWLRLSTDQTSIIPLTNAIFFGSAFMSFMAVAYVPAFIEDRQQYVKEHHNGLYGASALVISNFLIGIPYLFLIAITFSAISYWLSNFRPTADAFFTWVMWVFLDLLAAESLVVLVTALFPSFVVSLALVAFANGLWMSVNGFMVQPTILNVFYKYVFHYWDYQKYVFEGMMVNEFGYRSYSCGDSCQCMYVTELADQCRIAGTGVLKQYGYGTGKMAQHVGIMISIIAGYRIAGWIALKLRK</sequence>
<evidence type="ECO:0000256" key="7">
    <source>
        <dbReference type="SAM" id="Phobius"/>
    </source>
</evidence>
<evidence type="ECO:0000259" key="8">
    <source>
        <dbReference type="Pfam" id="PF01061"/>
    </source>
</evidence>
<dbReference type="AlphaFoldDB" id="A0A0C4E719"/>
<evidence type="ECO:0000256" key="2">
    <source>
        <dbReference type="ARBA" id="ARBA00005814"/>
    </source>
</evidence>
<dbReference type="InterPro" id="IPR052215">
    <property type="entry name" value="Plant_ABCG"/>
</dbReference>
<dbReference type="GO" id="GO:0140359">
    <property type="term" value="F:ABC-type transporter activity"/>
    <property type="evidence" value="ECO:0007669"/>
    <property type="project" value="InterPro"/>
</dbReference>
<comment type="similarity">
    <text evidence="2">Belongs to the ABC transporter superfamily. ABCG family. Eye pigment precursor importer (TC 3.A.1.204) subfamily.</text>
</comment>
<dbReference type="GO" id="GO:0016020">
    <property type="term" value="C:membrane"/>
    <property type="evidence" value="ECO:0007669"/>
    <property type="project" value="UniProtKB-SubCell"/>
</dbReference>
<feature type="transmembrane region" description="Helical" evidence="7">
    <location>
        <begin position="29"/>
        <end position="49"/>
    </location>
</feature>
<keyword evidence="6 7" id="KW-0472">Membrane</keyword>
<feature type="transmembrane region" description="Helical" evidence="7">
    <location>
        <begin position="137"/>
        <end position="155"/>
    </location>
</feature>
<dbReference type="PANTHER" id="PTHR48042:SF11">
    <property type="entry name" value="ABC TRANSPORTER G FAMILY MEMBER 11"/>
    <property type="match status" value="1"/>
</dbReference>
<dbReference type="InterPro" id="IPR013525">
    <property type="entry name" value="ABC2_TM"/>
</dbReference>
<evidence type="ECO:0000256" key="6">
    <source>
        <dbReference type="ARBA" id="ARBA00023136"/>
    </source>
</evidence>
<comment type="subcellular location">
    <subcellularLocation>
        <location evidence="1">Membrane</location>
        <topology evidence="1">Multi-pass membrane protein</topology>
    </subcellularLocation>
</comment>
<feature type="transmembrane region" description="Helical" evidence="7">
    <location>
        <begin position="70"/>
        <end position="96"/>
    </location>
</feature>
<evidence type="ECO:0000256" key="3">
    <source>
        <dbReference type="ARBA" id="ARBA00022448"/>
    </source>
</evidence>
<dbReference type="Pfam" id="PF01061">
    <property type="entry name" value="ABC2_membrane"/>
    <property type="match status" value="1"/>
</dbReference>
<dbReference type="VEuPathDB" id="FungiDB:MAPG_08319"/>
<dbReference type="PANTHER" id="PTHR48042">
    <property type="entry name" value="ABC TRANSPORTER G FAMILY MEMBER 11"/>
    <property type="match status" value="1"/>
</dbReference>
<evidence type="ECO:0000313" key="10">
    <source>
        <dbReference type="EnsemblFungi" id="MAPG_08319T0"/>
    </source>
</evidence>
<dbReference type="OMA" id="CALTICE"/>
<dbReference type="Proteomes" id="UP000011715">
    <property type="component" value="Unassembled WGS sequence"/>
</dbReference>
<dbReference type="OrthoDB" id="66620at2759"/>
<reference evidence="10" key="5">
    <citation type="submission" date="2015-06" db="UniProtKB">
        <authorList>
            <consortium name="EnsemblFungi"/>
        </authorList>
    </citation>
    <scope>IDENTIFICATION</scope>
    <source>
        <strain evidence="10">ATCC 64411</strain>
    </source>
</reference>
<evidence type="ECO:0000313" key="11">
    <source>
        <dbReference type="Proteomes" id="UP000011715"/>
    </source>
</evidence>
<evidence type="ECO:0000256" key="1">
    <source>
        <dbReference type="ARBA" id="ARBA00004141"/>
    </source>
</evidence>
<feature type="transmembrane region" description="Helical" evidence="7">
    <location>
        <begin position="227"/>
        <end position="249"/>
    </location>
</feature>
<name>A0A0C4E719_MAGP6</name>
<gene>
    <name evidence="9" type="ORF">MAPG_08319</name>
</gene>
<feature type="domain" description="ABC-2 type transporter transmembrane" evidence="8">
    <location>
        <begin position="4"/>
        <end position="186"/>
    </location>
</feature>
<protein>
    <submittedName>
        <fullName evidence="9">ATP-binding cassette sub-family G member 2</fullName>
    </submittedName>
</protein>
<keyword evidence="5 7" id="KW-1133">Transmembrane helix</keyword>
<reference evidence="10" key="4">
    <citation type="journal article" date="2015" name="G3 (Bethesda)">
        <title>Genome sequences of three phytopathogenic species of the Magnaporthaceae family of fungi.</title>
        <authorList>
            <person name="Okagaki L.H."/>
            <person name="Nunes C.C."/>
            <person name="Sailsbery J."/>
            <person name="Clay B."/>
            <person name="Brown D."/>
            <person name="John T."/>
            <person name="Oh Y."/>
            <person name="Young N."/>
            <person name="Fitzgerald M."/>
            <person name="Haas B.J."/>
            <person name="Zeng Q."/>
            <person name="Young S."/>
            <person name="Adiconis X."/>
            <person name="Fan L."/>
            <person name="Levin J.Z."/>
            <person name="Mitchell T.K."/>
            <person name="Okubara P.A."/>
            <person name="Farman M.L."/>
            <person name="Kohn L.M."/>
            <person name="Birren B."/>
            <person name="Ma L.-J."/>
            <person name="Dean R.A."/>
        </authorList>
    </citation>
    <scope>NUCLEOTIDE SEQUENCE</scope>
    <source>
        <strain evidence="10">ATCC 64411 / 73-15</strain>
    </source>
</reference>